<evidence type="ECO:0000256" key="7">
    <source>
        <dbReference type="ARBA" id="ARBA00022989"/>
    </source>
</evidence>
<evidence type="ECO:0000313" key="13">
    <source>
        <dbReference type="Proteomes" id="UP000718564"/>
    </source>
</evidence>
<evidence type="ECO:0000256" key="8">
    <source>
        <dbReference type="ARBA" id="ARBA00023136"/>
    </source>
</evidence>
<dbReference type="Pfam" id="PF10609">
    <property type="entry name" value="ParA"/>
    <property type="match status" value="1"/>
</dbReference>
<keyword evidence="9" id="KW-0175">Coiled coil</keyword>
<keyword evidence="6" id="KW-0067">ATP-binding</keyword>
<sequence>METRGYQEEVEIQKYWLVLKRRWPIVVGVLLASIGFSSFLIFLQKPEYQASGMLLFKSDRTSSLTKVGEKIGDLESLMREGNPLETQAVILKSEPILKEVIDTLGLKDKKGNALDPESLRIKVEPIVGTDVLKVSYTSENPALTASVVNQVMKSYVAKNIQFNRTQVVAAGEFIKKQLPEAQRELNQAAEGLREFKTRNKIIELPEEASAAVQNVAQIDEEINRARAALADTSAQEEKIRSQLNLAGSQAVEITSISQIPGVQEVLTELQKVQTKLANEKARYTSKHPAITELENKEVTLNALLQQRVEQVLGPSGVKQVLGTQQNVAPAKLQIGRIKENLTTQYALIQAQRQGLENKLQALSNIRGTYKQKLSALPNLEKKQGDLERRLSIAQKNYENLVTRLQDIEVAEKQTVGNAKEIQLAQVPKKPSVSKITFLLGGGSVFVGLLLGTAAAFFVDLIDRTLKTVKEAETFFGYTLLGLIPKFESKKTSAPVNLMSDKASARIIVATSPRSVVHEAYQMLQANLKFISHRKVRTIVVTSSVPGEGKSEVSANLAAVLAQAGRRVLLVDADMRKPSQHHLWGLVNSVGLSNVIVGQDQLPQTVQTVTKELSILTAGVQPPNPLGLIDSDRMATLIETFCDRYDYIVFDTPPLAGTADAAVLGKMADGVLLVARPGVVDSASATAAKSLLERSEARILGMIANAVNLKQESANHFYYSNVRGGQDVVETAKGNEQWVYK</sequence>
<dbReference type="InterPro" id="IPR050445">
    <property type="entry name" value="Bact_polysacc_biosynth/exp"/>
</dbReference>
<evidence type="ECO:0000259" key="11">
    <source>
        <dbReference type="Pfam" id="PF02706"/>
    </source>
</evidence>
<evidence type="ECO:0000313" key="12">
    <source>
        <dbReference type="EMBL" id="NMG18277.1"/>
    </source>
</evidence>
<name>A0ABX1P319_9CYAN</name>
<dbReference type="EMBL" id="QMEB01000007">
    <property type="protein sequence ID" value="NMG18277.1"/>
    <property type="molecule type" value="Genomic_DNA"/>
</dbReference>
<keyword evidence="7 10" id="KW-1133">Transmembrane helix</keyword>
<feature type="transmembrane region" description="Helical" evidence="10">
    <location>
        <begin position="435"/>
        <end position="458"/>
    </location>
</feature>
<dbReference type="InterPro" id="IPR033756">
    <property type="entry name" value="YlxH/NBP35"/>
</dbReference>
<dbReference type="InterPro" id="IPR003856">
    <property type="entry name" value="LPS_length_determ_N"/>
</dbReference>
<dbReference type="Pfam" id="PF02706">
    <property type="entry name" value="Wzz"/>
    <property type="match status" value="1"/>
</dbReference>
<keyword evidence="8 10" id="KW-0472">Membrane</keyword>
<feature type="domain" description="Polysaccharide chain length determinant N-terminal" evidence="11">
    <location>
        <begin position="8"/>
        <end position="104"/>
    </location>
</feature>
<evidence type="ECO:0000256" key="2">
    <source>
        <dbReference type="ARBA" id="ARBA00006683"/>
    </source>
</evidence>
<dbReference type="RefSeq" id="WP_169153570.1">
    <property type="nucleotide sequence ID" value="NZ_CAWPJE010000271.1"/>
</dbReference>
<keyword evidence="5" id="KW-0547">Nucleotide-binding</keyword>
<evidence type="ECO:0000256" key="3">
    <source>
        <dbReference type="ARBA" id="ARBA00022475"/>
    </source>
</evidence>
<accession>A0ABX1P319</accession>
<dbReference type="NCBIfam" id="TIGR01007">
    <property type="entry name" value="eps_fam"/>
    <property type="match status" value="1"/>
</dbReference>
<dbReference type="Gene3D" id="3.40.50.300">
    <property type="entry name" value="P-loop containing nucleotide triphosphate hydrolases"/>
    <property type="match status" value="1"/>
</dbReference>
<evidence type="ECO:0000256" key="5">
    <source>
        <dbReference type="ARBA" id="ARBA00022741"/>
    </source>
</evidence>
<comment type="subcellular location">
    <subcellularLocation>
        <location evidence="1">Cell membrane</location>
        <topology evidence="1">Multi-pass membrane protein</topology>
    </subcellularLocation>
</comment>
<comment type="similarity">
    <text evidence="2">Belongs to the CpsC/CapA family.</text>
</comment>
<proteinExistence type="inferred from homology"/>
<dbReference type="Proteomes" id="UP000718564">
    <property type="component" value="Unassembled WGS sequence"/>
</dbReference>
<dbReference type="SUPFAM" id="SSF52540">
    <property type="entry name" value="P-loop containing nucleoside triphosphate hydrolases"/>
    <property type="match status" value="1"/>
</dbReference>
<keyword evidence="4 10" id="KW-0812">Transmembrane</keyword>
<feature type="transmembrane region" description="Helical" evidence="10">
    <location>
        <begin position="23"/>
        <end position="43"/>
    </location>
</feature>
<evidence type="ECO:0000256" key="9">
    <source>
        <dbReference type="SAM" id="Coils"/>
    </source>
</evidence>
<dbReference type="PANTHER" id="PTHR32309">
    <property type="entry name" value="TYROSINE-PROTEIN KINASE"/>
    <property type="match status" value="1"/>
</dbReference>
<keyword evidence="13" id="KW-1185">Reference proteome</keyword>
<organism evidence="12 13">
    <name type="scientific">Brasilonema bromeliae SPC951</name>
    <dbReference type="NCBI Taxonomy" id="385972"/>
    <lineage>
        <taxon>Bacteria</taxon>
        <taxon>Bacillati</taxon>
        <taxon>Cyanobacteriota</taxon>
        <taxon>Cyanophyceae</taxon>
        <taxon>Nostocales</taxon>
        <taxon>Scytonemataceae</taxon>
        <taxon>Brasilonema</taxon>
        <taxon>Bromeliae group (in: Brasilonema)</taxon>
    </lineage>
</organism>
<feature type="coiled-coil region" evidence="9">
    <location>
        <begin position="338"/>
        <end position="410"/>
    </location>
</feature>
<evidence type="ECO:0000256" key="10">
    <source>
        <dbReference type="SAM" id="Phobius"/>
    </source>
</evidence>
<evidence type="ECO:0000256" key="6">
    <source>
        <dbReference type="ARBA" id="ARBA00022840"/>
    </source>
</evidence>
<dbReference type="InterPro" id="IPR027417">
    <property type="entry name" value="P-loop_NTPase"/>
</dbReference>
<feature type="coiled-coil region" evidence="9">
    <location>
        <begin position="178"/>
        <end position="235"/>
    </location>
</feature>
<dbReference type="PANTHER" id="PTHR32309:SF13">
    <property type="entry name" value="FERRIC ENTEROBACTIN TRANSPORT PROTEIN FEPE"/>
    <property type="match status" value="1"/>
</dbReference>
<comment type="caution">
    <text evidence="12">The sequence shown here is derived from an EMBL/GenBank/DDBJ whole genome shotgun (WGS) entry which is preliminary data.</text>
</comment>
<reference evidence="12 13" key="1">
    <citation type="submission" date="2018-06" db="EMBL/GenBank/DDBJ databases">
        <title>Comparative genomics of Brasilonema spp. strains.</title>
        <authorList>
            <person name="Alvarenga D.O."/>
            <person name="Fiore M.F."/>
            <person name="Varani A.M."/>
        </authorList>
    </citation>
    <scope>NUCLEOTIDE SEQUENCE [LARGE SCALE GENOMIC DNA]</scope>
    <source>
        <strain evidence="12 13">SPC951</strain>
    </source>
</reference>
<keyword evidence="3" id="KW-1003">Cell membrane</keyword>
<evidence type="ECO:0000256" key="1">
    <source>
        <dbReference type="ARBA" id="ARBA00004651"/>
    </source>
</evidence>
<evidence type="ECO:0000256" key="4">
    <source>
        <dbReference type="ARBA" id="ARBA00022692"/>
    </source>
</evidence>
<dbReference type="CDD" id="cd05387">
    <property type="entry name" value="BY-kinase"/>
    <property type="match status" value="1"/>
</dbReference>
<gene>
    <name evidence="12" type="ORF">DP116_01955</name>
</gene>
<protein>
    <submittedName>
        <fullName evidence="12">Lipopolysaccharide biosynthesis protein</fullName>
    </submittedName>
</protein>
<dbReference type="InterPro" id="IPR005702">
    <property type="entry name" value="Wzc-like_C"/>
</dbReference>